<protein>
    <submittedName>
        <fullName evidence="4">Bcbik1</fullName>
    </submittedName>
</protein>
<feature type="compositionally biased region" description="Low complexity" evidence="2">
    <location>
        <begin position="383"/>
        <end position="393"/>
    </location>
</feature>
<feature type="compositionally biased region" description="Basic and acidic residues" evidence="2">
    <location>
        <begin position="595"/>
        <end position="604"/>
    </location>
</feature>
<dbReference type="InterPro" id="IPR036859">
    <property type="entry name" value="CAP-Gly_dom_sf"/>
</dbReference>
<dbReference type="EMBL" id="CP009805">
    <property type="protein sequence ID" value="ATZ45564.1"/>
    <property type="molecule type" value="Genomic_DNA"/>
</dbReference>
<feature type="compositionally biased region" description="Polar residues" evidence="2">
    <location>
        <begin position="581"/>
        <end position="594"/>
    </location>
</feature>
<name>A0A384J509_BOTFB</name>
<dbReference type="AlphaFoldDB" id="A0A384J509"/>
<dbReference type="PANTHER" id="PTHR18916">
    <property type="entry name" value="DYNACTIN 1-RELATED MICROTUBULE-BINDING"/>
    <property type="match status" value="1"/>
</dbReference>
<feature type="region of interest" description="Disordered" evidence="2">
    <location>
        <begin position="195"/>
        <end position="396"/>
    </location>
</feature>
<evidence type="ECO:0000259" key="3">
    <source>
        <dbReference type="PROSITE" id="PS50245"/>
    </source>
</evidence>
<feature type="compositionally biased region" description="Polar residues" evidence="2">
    <location>
        <begin position="296"/>
        <end position="307"/>
    </location>
</feature>
<gene>
    <name evidence="4" type="primary">Bcbik1</name>
    <name evidence="4" type="ORF">BCIN_01g03260</name>
</gene>
<evidence type="ECO:0000313" key="5">
    <source>
        <dbReference type="Proteomes" id="UP000001798"/>
    </source>
</evidence>
<dbReference type="InterPro" id="IPR000938">
    <property type="entry name" value="CAP-Gly_domain"/>
</dbReference>
<dbReference type="GeneID" id="5431444"/>
<feature type="coiled-coil region" evidence="1">
    <location>
        <begin position="413"/>
        <end position="482"/>
    </location>
</feature>
<evidence type="ECO:0000313" key="4">
    <source>
        <dbReference type="EMBL" id="ATZ45564.1"/>
    </source>
</evidence>
<feature type="region of interest" description="Disordered" evidence="2">
    <location>
        <begin position="772"/>
        <end position="847"/>
    </location>
</feature>
<sequence>MSTTRISTPKRSPKKSTFVKTGILTTKSTPNLNASYNLALLQASGATPVPAYPSNNGQSFALNNPRSQPSRQVSLASLTSNSLATIPDASKRYPLSTVFDEDMPTVGNMPPYTPARVGGGPEELEVGDIVDVPGNMYGIVKFVGSVQGKKGVFAGVELSETFASKGKNNGDVEGIQYFDTTIDGAGIFLPVNRAKRRSTPSSHDESFPLSPASPSMGNRAGRLGSELNGQPTPLLPKFGQSVGPGRAANPYVQKTRPSMATPTTSRPESPVRRAANANPSLNTPAQRVPSRYASPAQANFGQSVRGTQDSRDPSKKVGYTPRNGMKTPIPPRSVSALGTGNRPAPMNSMNFSDEETPPAEIARTATNGSVGSVSSFNAKLRPASRSASRTTSRATDDEFERLRSLLEDRDREIKEQASIIEDMEKTLSEAQSLMENNNENASGRHSQGSVDDKDATQLRAIIREKNDKIAMLTAEFDQHRADFRSTIDTLEMAGAETERVYDERMRVLVMELDTMHENSHDVKHVAVQLKQLEELVQELEEGLEDARRGEAEARGEVEFLRGEVERTRSELRREREKTAEALSNANSPTSASAETHSKEIAQRDDEIRGLKAIIHSLSRDAIPDGNFSDHEATPNILRPGLNRSRTESASVSEEERRTREKLEREVSELRALVESKDNKEEQMERELEGLRRGSVSNPTTHRTSAMSSGTVTQDRNSLQDNKSTVVSWRERGASDARRYNLDSMPENDSYSSAAEDFCELCETSGHDVLHCPMFGPNGNSSNSKDESPKQQRTGKDVVMEGLKLSPKPSQEEYKPAPLAPAKKSPDASPIKTVPNLMEPGPAPGKESGVINMDKWCGVCERDGHDSIDCPFEDAF</sequence>
<dbReference type="Pfam" id="PF01302">
    <property type="entry name" value="CAP_GLY"/>
    <property type="match status" value="1"/>
</dbReference>
<dbReference type="OMA" id="KWCAVCE"/>
<dbReference type="VEuPathDB" id="FungiDB:Bcin01g03260"/>
<evidence type="ECO:0000256" key="1">
    <source>
        <dbReference type="SAM" id="Coils"/>
    </source>
</evidence>
<feature type="compositionally biased region" description="Polar residues" evidence="2">
    <location>
        <begin position="255"/>
        <end position="267"/>
    </location>
</feature>
<reference evidence="4 5" key="2">
    <citation type="journal article" date="2012" name="Eukaryot. Cell">
        <title>Genome update of Botrytis cinerea strains B05.10 and T4.</title>
        <authorList>
            <person name="Staats M."/>
            <person name="van Kan J.A."/>
        </authorList>
    </citation>
    <scope>NUCLEOTIDE SEQUENCE [LARGE SCALE GENOMIC DNA]</scope>
    <source>
        <strain evidence="4 5">B05.10</strain>
    </source>
</reference>
<dbReference type="PROSITE" id="PS50245">
    <property type="entry name" value="CAP_GLY_2"/>
    <property type="match status" value="1"/>
</dbReference>
<feature type="compositionally biased region" description="Basic and acidic residues" evidence="2">
    <location>
        <begin position="566"/>
        <end position="579"/>
    </location>
</feature>
<feature type="compositionally biased region" description="Basic and acidic residues" evidence="2">
    <location>
        <begin position="675"/>
        <end position="691"/>
    </location>
</feature>
<reference evidence="4 5" key="3">
    <citation type="journal article" date="2017" name="Mol. Plant Pathol.">
        <title>A gapless genome sequence of the fungus Botrytis cinerea.</title>
        <authorList>
            <person name="Van Kan J.A."/>
            <person name="Stassen J.H."/>
            <person name="Mosbach A."/>
            <person name="Van Der Lee T.A."/>
            <person name="Faino L."/>
            <person name="Farmer A.D."/>
            <person name="Papasotiriou D.G."/>
            <person name="Zhou S."/>
            <person name="Seidl M.F."/>
            <person name="Cottam E."/>
            <person name="Edel D."/>
            <person name="Hahn M."/>
            <person name="Schwartz D.C."/>
            <person name="Dietrich R.A."/>
            <person name="Widdison S."/>
            <person name="Scalliet G."/>
        </authorList>
    </citation>
    <scope>NUCLEOTIDE SEQUENCE [LARGE SCALE GENOMIC DNA]</scope>
    <source>
        <strain evidence="4 5">B05.10</strain>
    </source>
</reference>
<dbReference type="Gene3D" id="2.30.30.190">
    <property type="entry name" value="CAP Gly-rich-like domain"/>
    <property type="match status" value="1"/>
</dbReference>
<feature type="region of interest" description="Disordered" evidence="2">
    <location>
        <begin position="566"/>
        <end position="604"/>
    </location>
</feature>
<dbReference type="SUPFAM" id="SSF74924">
    <property type="entry name" value="Cap-Gly domain"/>
    <property type="match status" value="1"/>
</dbReference>
<organism evidence="4 5">
    <name type="scientific">Botryotinia fuckeliana (strain B05.10)</name>
    <name type="common">Noble rot fungus</name>
    <name type="synonym">Botrytis cinerea</name>
    <dbReference type="NCBI Taxonomy" id="332648"/>
    <lineage>
        <taxon>Eukaryota</taxon>
        <taxon>Fungi</taxon>
        <taxon>Dikarya</taxon>
        <taxon>Ascomycota</taxon>
        <taxon>Pezizomycotina</taxon>
        <taxon>Leotiomycetes</taxon>
        <taxon>Helotiales</taxon>
        <taxon>Sclerotiniaceae</taxon>
        <taxon>Botrytis</taxon>
    </lineage>
</organism>
<feature type="compositionally biased region" description="Basic and acidic residues" evidence="2">
    <location>
        <begin position="620"/>
        <end position="632"/>
    </location>
</feature>
<proteinExistence type="predicted"/>
<evidence type="ECO:0000256" key="2">
    <source>
        <dbReference type="SAM" id="MobiDB-lite"/>
    </source>
</evidence>
<keyword evidence="1" id="KW-0175">Coiled coil</keyword>
<dbReference type="OrthoDB" id="2130750at2759"/>
<feature type="region of interest" description="Disordered" evidence="2">
    <location>
        <begin position="620"/>
        <end position="663"/>
    </location>
</feature>
<feature type="compositionally biased region" description="Polar residues" evidence="2">
    <location>
        <begin position="694"/>
        <end position="726"/>
    </location>
</feature>
<dbReference type="RefSeq" id="XP_001550949.1">
    <property type="nucleotide sequence ID" value="XM_001550899.2"/>
</dbReference>
<feature type="region of interest" description="Disordered" evidence="2">
    <location>
        <begin position="675"/>
        <end position="729"/>
    </location>
</feature>
<feature type="compositionally biased region" description="Low complexity" evidence="2">
    <location>
        <begin position="815"/>
        <end position="831"/>
    </location>
</feature>
<feature type="compositionally biased region" description="Basic and acidic residues" evidence="2">
    <location>
        <begin position="783"/>
        <end position="798"/>
    </location>
</feature>
<accession>A0A384J509</accession>
<dbReference type="PANTHER" id="PTHR18916:SF83">
    <property type="entry name" value="TIP ELONGATION PROTEIN 1"/>
    <property type="match status" value="1"/>
</dbReference>
<dbReference type="SMART" id="SM01052">
    <property type="entry name" value="CAP_GLY"/>
    <property type="match status" value="1"/>
</dbReference>
<feature type="domain" description="CAP-Gly" evidence="3">
    <location>
        <begin position="144"/>
        <end position="190"/>
    </location>
</feature>
<dbReference type="Proteomes" id="UP000001798">
    <property type="component" value="Chromosome 1"/>
</dbReference>
<dbReference type="KEGG" id="bfu:BCIN_01g03260"/>
<feature type="compositionally biased region" description="Basic and acidic residues" evidence="2">
    <location>
        <begin position="653"/>
        <end position="663"/>
    </location>
</feature>
<reference evidence="4 5" key="1">
    <citation type="journal article" date="2011" name="PLoS Genet.">
        <title>Genomic analysis of the necrotrophic fungal pathogens Sclerotinia sclerotiorum and Botrytis cinerea.</title>
        <authorList>
            <person name="Amselem J."/>
            <person name="Cuomo C.A."/>
            <person name="van Kan J.A."/>
            <person name="Viaud M."/>
            <person name="Benito E.P."/>
            <person name="Couloux A."/>
            <person name="Coutinho P.M."/>
            <person name="de Vries R.P."/>
            <person name="Dyer P.S."/>
            <person name="Fillinger S."/>
            <person name="Fournier E."/>
            <person name="Gout L."/>
            <person name="Hahn M."/>
            <person name="Kohn L."/>
            <person name="Lapalu N."/>
            <person name="Plummer K.M."/>
            <person name="Pradier J.M."/>
            <person name="Quevillon E."/>
            <person name="Sharon A."/>
            <person name="Simon A."/>
            <person name="ten Have A."/>
            <person name="Tudzynski B."/>
            <person name="Tudzynski P."/>
            <person name="Wincker P."/>
            <person name="Andrew M."/>
            <person name="Anthouard V."/>
            <person name="Beever R.E."/>
            <person name="Beffa R."/>
            <person name="Benoit I."/>
            <person name="Bouzid O."/>
            <person name="Brault B."/>
            <person name="Chen Z."/>
            <person name="Choquer M."/>
            <person name="Collemare J."/>
            <person name="Cotton P."/>
            <person name="Danchin E.G."/>
            <person name="Da Silva C."/>
            <person name="Gautier A."/>
            <person name="Giraud C."/>
            <person name="Giraud T."/>
            <person name="Gonzalez C."/>
            <person name="Grossetete S."/>
            <person name="Guldener U."/>
            <person name="Henrissat B."/>
            <person name="Howlett B.J."/>
            <person name="Kodira C."/>
            <person name="Kretschmer M."/>
            <person name="Lappartient A."/>
            <person name="Leroch M."/>
            <person name="Levis C."/>
            <person name="Mauceli E."/>
            <person name="Neuveglise C."/>
            <person name="Oeser B."/>
            <person name="Pearson M."/>
            <person name="Poulain J."/>
            <person name="Poussereau N."/>
            <person name="Quesneville H."/>
            <person name="Rascle C."/>
            <person name="Schumacher J."/>
            <person name="Segurens B."/>
            <person name="Sexton A."/>
            <person name="Silva E."/>
            <person name="Sirven C."/>
            <person name="Soanes D.M."/>
            <person name="Talbot N.J."/>
            <person name="Templeton M."/>
            <person name="Yandava C."/>
            <person name="Yarden O."/>
            <person name="Zeng Q."/>
            <person name="Rollins J.A."/>
            <person name="Lebrun M.H."/>
            <person name="Dickman M."/>
        </authorList>
    </citation>
    <scope>NUCLEOTIDE SEQUENCE [LARGE SCALE GENOMIC DNA]</scope>
    <source>
        <strain evidence="4 5">B05.10</strain>
    </source>
</reference>
<feature type="compositionally biased region" description="Polar residues" evidence="2">
    <location>
        <begin position="364"/>
        <end position="377"/>
    </location>
</feature>
<keyword evidence="5" id="KW-1185">Reference proteome</keyword>